<feature type="non-terminal residue" evidence="1">
    <location>
        <position position="104"/>
    </location>
</feature>
<dbReference type="AlphaFoldDB" id="A0AAV2PI25"/>
<accession>A0AAV2PI25</accession>
<gene>
    <name evidence="1" type="ORF">MNOR_LOCUS815</name>
</gene>
<evidence type="ECO:0000313" key="2">
    <source>
        <dbReference type="Proteomes" id="UP001497623"/>
    </source>
</evidence>
<keyword evidence="2" id="KW-1185">Reference proteome</keyword>
<dbReference type="EMBL" id="CAXKWB010000191">
    <property type="protein sequence ID" value="CAL4059772.1"/>
    <property type="molecule type" value="Genomic_DNA"/>
</dbReference>
<dbReference type="Proteomes" id="UP001497623">
    <property type="component" value="Unassembled WGS sequence"/>
</dbReference>
<sequence length="104" mass="10862">MFNGILQCENTSFALGFITYIGILLTHADHDTLVTGTTNNGGKDGTGSIITSKSSFAQARSIVTNEGSCVFVTHCLFVIAMVVDHALVITDPEAAFGSCSDESG</sequence>
<organism evidence="1 2">
    <name type="scientific">Meganyctiphanes norvegica</name>
    <name type="common">Northern krill</name>
    <name type="synonym">Thysanopoda norvegica</name>
    <dbReference type="NCBI Taxonomy" id="48144"/>
    <lineage>
        <taxon>Eukaryota</taxon>
        <taxon>Metazoa</taxon>
        <taxon>Ecdysozoa</taxon>
        <taxon>Arthropoda</taxon>
        <taxon>Crustacea</taxon>
        <taxon>Multicrustacea</taxon>
        <taxon>Malacostraca</taxon>
        <taxon>Eumalacostraca</taxon>
        <taxon>Eucarida</taxon>
        <taxon>Euphausiacea</taxon>
        <taxon>Euphausiidae</taxon>
        <taxon>Meganyctiphanes</taxon>
    </lineage>
</organism>
<protein>
    <submittedName>
        <fullName evidence="1">Uncharacterized protein</fullName>
    </submittedName>
</protein>
<proteinExistence type="predicted"/>
<name>A0AAV2PI25_MEGNR</name>
<evidence type="ECO:0000313" key="1">
    <source>
        <dbReference type="EMBL" id="CAL4059772.1"/>
    </source>
</evidence>
<comment type="caution">
    <text evidence="1">The sequence shown here is derived from an EMBL/GenBank/DDBJ whole genome shotgun (WGS) entry which is preliminary data.</text>
</comment>
<reference evidence="1 2" key="1">
    <citation type="submission" date="2024-05" db="EMBL/GenBank/DDBJ databases">
        <authorList>
            <person name="Wallberg A."/>
        </authorList>
    </citation>
    <scope>NUCLEOTIDE SEQUENCE [LARGE SCALE GENOMIC DNA]</scope>
</reference>